<accession>A0A075GE36</accession>
<name>A0A075GE36_9EURY</name>
<keyword evidence="1" id="KW-0472">Membrane</keyword>
<evidence type="ECO:0000313" key="2">
    <source>
        <dbReference type="EMBL" id="AIF01510.1"/>
    </source>
</evidence>
<protein>
    <submittedName>
        <fullName evidence="2">Uncharacterized protein</fullName>
    </submittedName>
</protein>
<dbReference type="EMBL" id="KF900623">
    <property type="protein sequence ID" value="AIF01510.1"/>
    <property type="molecule type" value="Genomic_DNA"/>
</dbReference>
<feature type="transmembrane region" description="Helical" evidence="1">
    <location>
        <begin position="259"/>
        <end position="281"/>
    </location>
</feature>
<sequence>MKKGVLFFVFAVLTISSGSAGVEITGDAIFEDSEVGVSSILLKITLTEGESLEKSVNVFTDEFSEFFLQVQNLEGVSLNEQSFSLDSGESKEVIVSFDSVGLETGIYVGKIEIRSKQGVSELPISFEIQSEDIFFDVNIDIPPSYSIISSGGKFVAQVKIYDLTESQGVGSLGATSIDVDYFIISSDGEIVSWETEKVVVDERAEFSKTISFSKDAKDGNYFFGTVVRYGSSVATASQFFSVKKEKKKNLFSIGEDFRFLAILVFILIIFLGFIFMFVYIIKDRDKLVLELKRYNSEELMAQRNLLFEQKRVLEEKGENKNVIRKEIKKKISSLKKKQRKRVGEFRKLKKIGSVTEMKRRLSDWKEEGYNTKSLEYKMEGLSTKEMQKILKKWKGEGYKK</sequence>
<proteinExistence type="predicted"/>
<evidence type="ECO:0000256" key="1">
    <source>
        <dbReference type="SAM" id="Phobius"/>
    </source>
</evidence>
<keyword evidence="1" id="KW-1133">Transmembrane helix</keyword>
<keyword evidence="1" id="KW-0812">Transmembrane</keyword>
<reference evidence="2" key="1">
    <citation type="journal article" date="2014" name="Genome Biol. Evol.">
        <title>Pangenome evidence for extensive interdomain horizontal transfer affecting lineage core and shell genes in uncultured planktonic thaumarchaeota and euryarchaeota.</title>
        <authorList>
            <person name="Deschamps P."/>
            <person name="Zivanovic Y."/>
            <person name="Moreira D."/>
            <person name="Rodriguez-Valera F."/>
            <person name="Lopez-Garcia P."/>
        </authorList>
    </citation>
    <scope>NUCLEOTIDE SEQUENCE</scope>
</reference>
<organism evidence="2">
    <name type="scientific">uncultured marine group II/III euryarchaeote KM3_149_F06</name>
    <dbReference type="NCBI Taxonomy" id="1457885"/>
    <lineage>
        <taxon>Archaea</taxon>
        <taxon>Methanobacteriati</taxon>
        <taxon>Methanobacteriota</taxon>
        <taxon>environmental samples</taxon>
    </lineage>
</organism>
<dbReference type="AlphaFoldDB" id="A0A075GE36"/>